<evidence type="ECO:0000313" key="2">
    <source>
        <dbReference type="EMBL" id="EFP01824.1"/>
    </source>
</evidence>
<dbReference type="HOGENOM" id="CLU_1751403_0_0_1"/>
<dbReference type="InParanoid" id="E3MH82"/>
<accession>E3MH82</accession>
<keyword evidence="3" id="KW-1185">Reference proteome</keyword>
<dbReference type="EMBL" id="DS268444">
    <property type="protein sequence ID" value="EFP01824.1"/>
    <property type="molecule type" value="Genomic_DNA"/>
</dbReference>
<name>E3MH82_CAERE</name>
<feature type="compositionally biased region" description="Polar residues" evidence="1">
    <location>
        <begin position="21"/>
        <end position="32"/>
    </location>
</feature>
<proteinExistence type="predicted"/>
<protein>
    <recommendedName>
        <fullName evidence="4">GATA-type domain-containing protein</fullName>
    </recommendedName>
</protein>
<evidence type="ECO:0000256" key="1">
    <source>
        <dbReference type="SAM" id="MobiDB-lite"/>
    </source>
</evidence>
<dbReference type="Proteomes" id="UP000008281">
    <property type="component" value="Unassembled WGS sequence"/>
</dbReference>
<dbReference type="AlphaFoldDB" id="E3MH82"/>
<feature type="region of interest" description="Disordered" evidence="1">
    <location>
        <begin position="1"/>
        <end position="32"/>
    </location>
</feature>
<evidence type="ECO:0000313" key="3">
    <source>
        <dbReference type="Proteomes" id="UP000008281"/>
    </source>
</evidence>
<feature type="compositionally biased region" description="Polar residues" evidence="1">
    <location>
        <begin position="1"/>
        <end position="11"/>
    </location>
</feature>
<sequence length="149" mass="17026">MLSTNHLSETGASKAVESEIIQESDSSMESVQDSLETARRKKLSARMREIIKNKKLVKCAIFHCPNNIAPVSYRHPVSNRKVCQCQNCKTNKSEGNQPVTDIALCQPCLAYYKRNGRDRSNFSRDQSFRKNKLNPIHSNQHSFHKGNQY</sequence>
<evidence type="ECO:0008006" key="4">
    <source>
        <dbReference type="Google" id="ProtNLM"/>
    </source>
</evidence>
<reference evidence="2" key="1">
    <citation type="submission" date="2007-07" db="EMBL/GenBank/DDBJ databases">
        <title>PCAP assembly of the Caenorhabditis remanei genome.</title>
        <authorList>
            <consortium name="The Caenorhabditis remanei Sequencing Consortium"/>
            <person name="Wilson R.K."/>
        </authorList>
    </citation>
    <scope>NUCLEOTIDE SEQUENCE [LARGE SCALE GENOMIC DNA]</scope>
    <source>
        <strain evidence="2">PB4641</strain>
    </source>
</reference>
<gene>
    <name evidence="2" type="ORF">CRE_23385</name>
</gene>
<organism evidence="3">
    <name type="scientific">Caenorhabditis remanei</name>
    <name type="common">Caenorhabditis vulgaris</name>
    <dbReference type="NCBI Taxonomy" id="31234"/>
    <lineage>
        <taxon>Eukaryota</taxon>
        <taxon>Metazoa</taxon>
        <taxon>Ecdysozoa</taxon>
        <taxon>Nematoda</taxon>
        <taxon>Chromadorea</taxon>
        <taxon>Rhabditida</taxon>
        <taxon>Rhabditina</taxon>
        <taxon>Rhabditomorpha</taxon>
        <taxon>Rhabditoidea</taxon>
        <taxon>Rhabditidae</taxon>
        <taxon>Peloderinae</taxon>
        <taxon>Caenorhabditis</taxon>
    </lineage>
</organism>